<evidence type="ECO:0000256" key="4">
    <source>
        <dbReference type="ARBA" id="ARBA00023136"/>
    </source>
</evidence>
<evidence type="ECO:0000259" key="6">
    <source>
        <dbReference type="Pfam" id="PF00909"/>
    </source>
</evidence>
<keyword evidence="2 5" id="KW-0812">Transmembrane</keyword>
<dbReference type="Gene3D" id="1.10.3430.10">
    <property type="entry name" value="Ammonium transporter AmtB like domains"/>
    <property type="match status" value="1"/>
</dbReference>
<proteinExistence type="predicted"/>
<dbReference type="PANTHER" id="PTHR11730">
    <property type="entry name" value="AMMONIUM TRANSPORTER"/>
    <property type="match status" value="1"/>
</dbReference>
<dbReference type="Pfam" id="PF00909">
    <property type="entry name" value="Ammonium_transp"/>
    <property type="match status" value="1"/>
</dbReference>
<name>A0ABD1Q543_9LAMI</name>
<feature type="transmembrane region" description="Helical" evidence="5">
    <location>
        <begin position="50"/>
        <end position="70"/>
    </location>
</feature>
<dbReference type="InterPro" id="IPR024041">
    <property type="entry name" value="NH4_transpt_AmtB-like_dom"/>
</dbReference>
<keyword evidence="8" id="KW-1185">Reference proteome</keyword>
<dbReference type="SUPFAM" id="SSF111352">
    <property type="entry name" value="Ammonium transporter"/>
    <property type="match status" value="1"/>
</dbReference>
<comment type="caution">
    <text evidence="7">The sequence shown here is derived from an EMBL/GenBank/DDBJ whole genome shotgun (WGS) entry which is preliminary data.</text>
</comment>
<evidence type="ECO:0000256" key="3">
    <source>
        <dbReference type="ARBA" id="ARBA00022989"/>
    </source>
</evidence>
<protein>
    <submittedName>
        <fullName evidence="7">Ammonium transporter 1 member 1</fullName>
    </submittedName>
</protein>
<evidence type="ECO:0000256" key="2">
    <source>
        <dbReference type="ARBA" id="ARBA00022692"/>
    </source>
</evidence>
<dbReference type="PANTHER" id="PTHR11730:SF121">
    <property type="entry name" value="AMMONIUM TRANSPORTER 1 MEMBER 1"/>
    <property type="match status" value="1"/>
</dbReference>
<feature type="domain" description="Ammonium transporter AmtB-like" evidence="6">
    <location>
        <begin position="36"/>
        <end position="109"/>
    </location>
</feature>
<comment type="subcellular location">
    <subcellularLocation>
        <location evidence="1">Membrane</location>
        <topology evidence="1">Multi-pass membrane protein</topology>
    </subcellularLocation>
</comment>
<dbReference type="Proteomes" id="UP001604336">
    <property type="component" value="Unassembled WGS sequence"/>
</dbReference>
<dbReference type="EMBL" id="JBFOLK010000012">
    <property type="protein sequence ID" value="KAL2471318.1"/>
    <property type="molecule type" value="Genomic_DNA"/>
</dbReference>
<dbReference type="InterPro" id="IPR029020">
    <property type="entry name" value="Ammonium/urea_transptr"/>
</dbReference>
<organism evidence="7 8">
    <name type="scientific">Abeliophyllum distichum</name>
    <dbReference type="NCBI Taxonomy" id="126358"/>
    <lineage>
        <taxon>Eukaryota</taxon>
        <taxon>Viridiplantae</taxon>
        <taxon>Streptophyta</taxon>
        <taxon>Embryophyta</taxon>
        <taxon>Tracheophyta</taxon>
        <taxon>Spermatophyta</taxon>
        <taxon>Magnoliopsida</taxon>
        <taxon>eudicotyledons</taxon>
        <taxon>Gunneridae</taxon>
        <taxon>Pentapetalae</taxon>
        <taxon>asterids</taxon>
        <taxon>lamiids</taxon>
        <taxon>Lamiales</taxon>
        <taxon>Oleaceae</taxon>
        <taxon>Forsythieae</taxon>
        <taxon>Abeliophyllum</taxon>
    </lineage>
</organism>
<evidence type="ECO:0000256" key="5">
    <source>
        <dbReference type="SAM" id="Phobius"/>
    </source>
</evidence>
<gene>
    <name evidence="7" type="ORF">Adt_39454</name>
</gene>
<evidence type="ECO:0000313" key="8">
    <source>
        <dbReference type="Proteomes" id="UP001604336"/>
    </source>
</evidence>
<reference evidence="8" key="1">
    <citation type="submission" date="2024-07" db="EMBL/GenBank/DDBJ databases">
        <title>Two chromosome-level genome assemblies of Korean endemic species Abeliophyllum distichum and Forsythia ovata (Oleaceae).</title>
        <authorList>
            <person name="Jang H."/>
        </authorList>
    </citation>
    <scope>NUCLEOTIDE SEQUENCE [LARGE SCALE GENOMIC DNA]</scope>
</reference>
<evidence type="ECO:0000256" key="1">
    <source>
        <dbReference type="ARBA" id="ARBA00004141"/>
    </source>
</evidence>
<sequence length="129" mass="13862">MAVAVAVAVAPVWEILTVLWGGVGVAAICSPDGWLGFATITVRCSVVEQWAVVICGFVAALVLIGCNKLAEKVKYDDPLEAAQLHGDCGAWGVIFTTLFATEKYVNEVYPGKSGRPYGVVHGRRWERPK</sequence>
<keyword evidence="4 5" id="KW-0472">Membrane</keyword>
<accession>A0ABD1Q543</accession>
<evidence type="ECO:0000313" key="7">
    <source>
        <dbReference type="EMBL" id="KAL2471318.1"/>
    </source>
</evidence>
<dbReference type="AlphaFoldDB" id="A0ABD1Q543"/>
<keyword evidence="3 5" id="KW-1133">Transmembrane helix</keyword>
<dbReference type="GO" id="GO:0016020">
    <property type="term" value="C:membrane"/>
    <property type="evidence" value="ECO:0007669"/>
    <property type="project" value="UniProtKB-SubCell"/>
</dbReference>